<evidence type="ECO:0000313" key="3">
    <source>
        <dbReference type="Proteomes" id="UP000231057"/>
    </source>
</evidence>
<protein>
    <submittedName>
        <fullName evidence="2">Glycosyl transferase family 1</fullName>
    </submittedName>
</protein>
<evidence type="ECO:0000259" key="1">
    <source>
        <dbReference type="Pfam" id="PF13439"/>
    </source>
</evidence>
<keyword evidence="2" id="KW-0808">Transferase</keyword>
<proteinExistence type="predicted"/>
<evidence type="ECO:0000313" key="2">
    <source>
        <dbReference type="EMBL" id="ATS17712.1"/>
    </source>
</evidence>
<reference evidence="3" key="2">
    <citation type="journal article" date="2022" name="Front. Microbiol.">
        <title>Comparative Genomic Analysis Revealed Distinct Molecular Components and Organization of CO2-Concentrating Mechanism in Thermophilic Cyanobacteria.</title>
        <authorList>
            <person name="Tang J."/>
            <person name="Zhou H."/>
            <person name="Yao D."/>
            <person name="Riaz S."/>
            <person name="You D."/>
            <person name="Klepacz-Smolka A."/>
            <person name="Daroch M."/>
        </authorList>
    </citation>
    <scope>NUCLEOTIDE SEQUENCE [LARGE SCALE GENOMIC DNA]</scope>
    <source>
        <strain evidence="3">PCC 6715</strain>
    </source>
</reference>
<dbReference type="Gene3D" id="3.40.50.2000">
    <property type="entry name" value="Glycogen Phosphorylase B"/>
    <property type="match status" value="2"/>
</dbReference>
<dbReference type="PANTHER" id="PTHR12526">
    <property type="entry name" value="GLYCOSYLTRANSFERASE"/>
    <property type="match status" value="1"/>
</dbReference>
<feature type="domain" description="Glycosyltransferase subfamily 4-like N-terminal" evidence="1">
    <location>
        <begin position="13"/>
        <end position="171"/>
    </location>
</feature>
<dbReference type="AlphaFoldDB" id="A0A2D2PZM7"/>
<sequence length="381" mass="41532">MKVLHIITGLSNGGAEAVLFRLVTHDAQNQHVVVSLTGEGKYGPLLRAMGVDVVTLDMPRRRLTWRGLRGLWLVLRRLRPDVVQTWMYHADLVGGIAARAAGIPVVWGIRNTTLELGRSSRATIWVARACARLSRHVPARIVACAQAARAVHAELGYDAQRMVVIPNGYDLGHFVPDSAARQRLRTDWGVADDVALIGMVARFHPQKDHANLIDALALLTQRGLRYAAVLVGTGMTPDNAELTQRISAAGLAERVRLLGVRPDVPAIMSALDVHVLSSASGEAFPNVLAEAMACGTPCVTTDVGDAATIVGDTGWVVPPRNPEALADALQAALTAWRDHTAWRARQRACRERIQENFGIEAMVARYRYVWQEAGISLMIRL</sequence>
<dbReference type="GO" id="GO:0016740">
    <property type="term" value="F:transferase activity"/>
    <property type="evidence" value="ECO:0007669"/>
    <property type="project" value="UniProtKB-KW"/>
</dbReference>
<dbReference type="SUPFAM" id="SSF53756">
    <property type="entry name" value="UDP-Glycosyltransferase/glycogen phosphorylase"/>
    <property type="match status" value="1"/>
</dbReference>
<dbReference type="OrthoDB" id="433681at2"/>
<dbReference type="EMBL" id="CP018092">
    <property type="protein sequence ID" value="ATS17712.1"/>
    <property type="molecule type" value="Genomic_DNA"/>
</dbReference>
<dbReference type="Pfam" id="PF13692">
    <property type="entry name" value="Glyco_trans_1_4"/>
    <property type="match status" value="1"/>
</dbReference>
<keyword evidence="3" id="KW-1185">Reference proteome</keyword>
<name>A0A2D2PZM7_PARLV</name>
<reference evidence="2 3" key="1">
    <citation type="submission" date="2016-11" db="EMBL/GenBank/DDBJ databases">
        <title>Complete genome sequence of thermophilic cyanobacteria strain Synechococcus sp. PCC6715.</title>
        <authorList>
            <person name="Tang J."/>
            <person name="Daroch M."/>
            <person name="Liang Y."/>
            <person name="Jiang D."/>
            <person name="Shah M."/>
        </authorList>
    </citation>
    <scope>NUCLEOTIDE SEQUENCE [LARGE SCALE GENOMIC DNA]</scope>
    <source>
        <strain evidence="2 3">PCC 6715</strain>
    </source>
</reference>
<dbReference type="KEGG" id="slw:BRW62_01955"/>
<dbReference type="InterPro" id="IPR028098">
    <property type="entry name" value="Glyco_trans_4-like_N"/>
</dbReference>
<gene>
    <name evidence="2" type="ORF">BRW62_01955</name>
</gene>
<dbReference type="Pfam" id="PF13439">
    <property type="entry name" value="Glyco_transf_4"/>
    <property type="match status" value="1"/>
</dbReference>
<organism evidence="2 3">
    <name type="scientific">Parathermosynechococcus lividus PCC 6715</name>
    <dbReference type="NCBI Taxonomy" id="1917166"/>
    <lineage>
        <taxon>Bacteria</taxon>
        <taxon>Bacillati</taxon>
        <taxon>Cyanobacteriota</taxon>
        <taxon>Cyanophyceae</taxon>
        <taxon>Acaryochloridales</taxon>
        <taxon>Thermosynechococcaceae</taxon>
        <taxon>Parathermosynechococcus</taxon>
    </lineage>
</organism>
<accession>A0A2D2PZM7</accession>
<dbReference type="CDD" id="cd03807">
    <property type="entry name" value="GT4_WbnK-like"/>
    <property type="match status" value="1"/>
</dbReference>
<dbReference type="Proteomes" id="UP000231057">
    <property type="component" value="Chromosome"/>
</dbReference>